<dbReference type="Gene3D" id="3.40.50.1010">
    <property type="entry name" value="5'-nuclease"/>
    <property type="match status" value="1"/>
</dbReference>
<dbReference type="CDD" id="cd09881">
    <property type="entry name" value="PIN_VapC4-5_FitB-like"/>
    <property type="match status" value="1"/>
</dbReference>
<evidence type="ECO:0000256" key="5">
    <source>
        <dbReference type="ARBA" id="ARBA00022801"/>
    </source>
</evidence>
<accession>A0ABN0P073</accession>
<dbReference type="PANTHER" id="PTHR33653">
    <property type="entry name" value="RIBONUCLEASE VAPC2"/>
    <property type="match status" value="1"/>
</dbReference>
<dbReference type="EMBL" id="AWVH01000013">
    <property type="protein sequence ID" value="ERJ93855.1"/>
    <property type="molecule type" value="Genomic_DNA"/>
</dbReference>
<comment type="similarity">
    <text evidence="7">Belongs to the PINc/VapC protein family.</text>
</comment>
<evidence type="ECO:0000313" key="10">
    <source>
        <dbReference type="Proteomes" id="UP000016649"/>
    </source>
</evidence>
<protein>
    <submittedName>
        <fullName evidence="9">PIN domain protein</fullName>
    </submittedName>
</protein>
<dbReference type="SUPFAM" id="SSF88723">
    <property type="entry name" value="PIN domain-like"/>
    <property type="match status" value="1"/>
</dbReference>
<dbReference type="InterPro" id="IPR029060">
    <property type="entry name" value="PIN-like_dom_sf"/>
</dbReference>
<feature type="domain" description="PIN" evidence="8">
    <location>
        <begin position="3"/>
        <end position="124"/>
    </location>
</feature>
<dbReference type="InterPro" id="IPR002716">
    <property type="entry name" value="PIN_dom"/>
</dbReference>
<reference evidence="9 10" key="1">
    <citation type="submission" date="2013-08" db="EMBL/GenBank/DDBJ databases">
        <authorList>
            <person name="Weinstock G."/>
            <person name="Sodergren E."/>
            <person name="Wylie T."/>
            <person name="Fulton L."/>
            <person name="Fulton R."/>
            <person name="Fronick C."/>
            <person name="O'Laughlin M."/>
            <person name="Godfrey J."/>
            <person name="Miner T."/>
            <person name="Herter B."/>
            <person name="Appelbaum E."/>
            <person name="Cordes M."/>
            <person name="Lek S."/>
            <person name="Wollam A."/>
            <person name="Pepin K.H."/>
            <person name="Palsikar V.B."/>
            <person name="Mitreva M."/>
            <person name="Wilson R.K."/>
        </authorList>
    </citation>
    <scope>NUCLEOTIDE SEQUENCE [LARGE SCALE GENOMIC DNA]</scope>
    <source>
        <strain evidence="9 10">ATCC 700332</strain>
    </source>
</reference>
<evidence type="ECO:0000256" key="7">
    <source>
        <dbReference type="ARBA" id="ARBA00038093"/>
    </source>
</evidence>
<dbReference type="PANTHER" id="PTHR33653:SF1">
    <property type="entry name" value="RIBONUCLEASE VAPC2"/>
    <property type="match status" value="1"/>
</dbReference>
<evidence type="ECO:0000259" key="8">
    <source>
        <dbReference type="Pfam" id="PF01850"/>
    </source>
</evidence>
<keyword evidence="2" id="KW-1277">Toxin-antitoxin system</keyword>
<keyword evidence="4" id="KW-0479">Metal-binding</keyword>
<evidence type="ECO:0000256" key="4">
    <source>
        <dbReference type="ARBA" id="ARBA00022723"/>
    </source>
</evidence>
<keyword evidence="10" id="KW-1185">Reference proteome</keyword>
<evidence type="ECO:0000256" key="1">
    <source>
        <dbReference type="ARBA" id="ARBA00001946"/>
    </source>
</evidence>
<keyword evidence="5" id="KW-0378">Hydrolase</keyword>
<evidence type="ECO:0000313" key="9">
    <source>
        <dbReference type="EMBL" id="ERJ93855.1"/>
    </source>
</evidence>
<dbReference type="Pfam" id="PF01850">
    <property type="entry name" value="PIN"/>
    <property type="match status" value="1"/>
</dbReference>
<proteinExistence type="inferred from homology"/>
<keyword evidence="3" id="KW-0540">Nuclease</keyword>
<dbReference type="InterPro" id="IPR050556">
    <property type="entry name" value="Type_II_TA_system_RNase"/>
</dbReference>
<evidence type="ECO:0000256" key="2">
    <source>
        <dbReference type="ARBA" id="ARBA00022649"/>
    </source>
</evidence>
<dbReference type="Proteomes" id="UP000016649">
    <property type="component" value="Unassembled WGS sequence"/>
</dbReference>
<comment type="caution">
    <text evidence="9">The sequence shown here is derived from an EMBL/GenBank/DDBJ whole genome shotgun (WGS) entry which is preliminary data.</text>
</comment>
<comment type="cofactor">
    <cofactor evidence="1">
        <name>Mg(2+)</name>
        <dbReference type="ChEBI" id="CHEBI:18420"/>
    </cofactor>
</comment>
<gene>
    <name evidence="9" type="ORF">HMPREF9193_00576</name>
</gene>
<dbReference type="RefSeq" id="WP_021686424.1">
    <property type="nucleotide sequence ID" value="NZ_KI260556.1"/>
</dbReference>
<organism evidence="9 10">
    <name type="scientific">Treponema lecithinolyticum ATCC 700332</name>
    <dbReference type="NCBI Taxonomy" id="1321815"/>
    <lineage>
        <taxon>Bacteria</taxon>
        <taxon>Pseudomonadati</taxon>
        <taxon>Spirochaetota</taxon>
        <taxon>Spirochaetia</taxon>
        <taxon>Spirochaetales</taxon>
        <taxon>Treponemataceae</taxon>
        <taxon>Treponema</taxon>
    </lineage>
</organism>
<evidence type="ECO:0000256" key="3">
    <source>
        <dbReference type="ARBA" id="ARBA00022722"/>
    </source>
</evidence>
<evidence type="ECO:0000256" key="6">
    <source>
        <dbReference type="ARBA" id="ARBA00022842"/>
    </source>
</evidence>
<sequence length="133" mass="15275">MMYFIDTNMCIYFLKNTYPGMVKRWLSITPDKIKIPSIVKAELLTGAYKSVIKKEILRKLEFFLAPYEIIPFTDEMTLCYAEIRSKLEKSGTVIGPNDLLIASITKHCGGTLITNNTCEFKRIPGLKLENWTE</sequence>
<keyword evidence="6" id="KW-0460">Magnesium</keyword>
<name>A0ABN0P073_TRELE</name>